<dbReference type="Pfam" id="PF16859">
    <property type="entry name" value="TetR_C_11"/>
    <property type="match status" value="1"/>
</dbReference>
<feature type="DNA-binding region" description="H-T-H motif" evidence="4">
    <location>
        <begin position="41"/>
        <end position="60"/>
    </location>
</feature>
<sequence length="203" mass="22057">MSSTTQPSRRGRGRRPFAEVRADVVAAAADVLLRDGVQGFTINKVITASGVSSATVFKYWRSRGALALDGFVHAVGDEIADYDTGDIRADLIALIEWLVNLAAREPEGTVLAQLIGIAQIDADLAAQFDHHYFGPRRRAALALVDGAKARGEIREDADSGLILDVIWGPCYFRMLMPHLDGQLTPEFARRVVDVALADVLIET</sequence>
<keyword evidence="7" id="KW-1185">Reference proteome</keyword>
<dbReference type="InterPro" id="IPR036271">
    <property type="entry name" value="Tet_transcr_reg_TetR-rel_C_sf"/>
</dbReference>
<gene>
    <name evidence="6" type="ORF">RVF87_08210</name>
</gene>
<dbReference type="InterPro" id="IPR001647">
    <property type="entry name" value="HTH_TetR"/>
</dbReference>
<dbReference type="Gene3D" id="1.10.357.10">
    <property type="entry name" value="Tetracycline Repressor, domain 2"/>
    <property type="match status" value="1"/>
</dbReference>
<name>A0ABZ2U635_9ACTN</name>
<evidence type="ECO:0000256" key="1">
    <source>
        <dbReference type="ARBA" id="ARBA00023015"/>
    </source>
</evidence>
<evidence type="ECO:0000256" key="4">
    <source>
        <dbReference type="PROSITE-ProRule" id="PRU00335"/>
    </source>
</evidence>
<organism evidence="6 7">
    <name type="scientific">Gordonia hydrophobica</name>
    <dbReference type="NCBI Taxonomy" id="40516"/>
    <lineage>
        <taxon>Bacteria</taxon>
        <taxon>Bacillati</taxon>
        <taxon>Actinomycetota</taxon>
        <taxon>Actinomycetes</taxon>
        <taxon>Mycobacteriales</taxon>
        <taxon>Gordoniaceae</taxon>
        <taxon>Gordonia</taxon>
    </lineage>
</organism>
<keyword evidence="3" id="KW-0804">Transcription</keyword>
<dbReference type="Pfam" id="PF00440">
    <property type="entry name" value="TetR_N"/>
    <property type="match status" value="1"/>
</dbReference>
<dbReference type="SUPFAM" id="SSF48498">
    <property type="entry name" value="Tetracyclin repressor-like, C-terminal domain"/>
    <property type="match status" value="1"/>
</dbReference>
<protein>
    <submittedName>
        <fullName evidence="6">TetR-like C-terminal domain-containing protein</fullName>
    </submittedName>
</protein>
<dbReference type="InterPro" id="IPR009057">
    <property type="entry name" value="Homeodomain-like_sf"/>
</dbReference>
<evidence type="ECO:0000313" key="6">
    <source>
        <dbReference type="EMBL" id="WYY09023.1"/>
    </source>
</evidence>
<evidence type="ECO:0000313" key="7">
    <source>
        <dbReference type="Proteomes" id="UP001479933"/>
    </source>
</evidence>
<accession>A0ABZ2U635</accession>
<proteinExistence type="predicted"/>
<evidence type="ECO:0000256" key="3">
    <source>
        <dbReference type="ARBA" id="ARBA00023163"/>
    </source>
</evidence>
<keyword evidence="1" id="KW-0805">Transcription regulation</keyword>
<dbReference type="RefSeq" id="WP_169802424.1">
    <property type="nucleotide sequence ID" value="NZ_CP136137.1"/>
</dbReference>
<dbReference type="Proteomes" id="UP001479933">
    <property type="component" value="Chromosome"/>
</dbReference>
<dbReference type="SUPFAM" id="SSF46689">
    <property type="entry name" value="Homeodomain-like"/>
    <property type="match status" value="1"/>
</dbReference>
<feature type="domain" description="HTH tetR-type" evidence="5">
    <location>
        <begin position="18"/>
        <end position="78"/>
    </location>
</feature>
<dbReference type="Gene3D" id="1.10.10.60">
    <property type="entry name" value="Homeodomain-like"/>
    <property type="match status" value="1"/>
</dbReference>
<reference evidence="6 7" key="1">
    <citation type="journal article" date="2023" name="Virus Evol.">
        <title>Computational host range prediction-The good, the bad, and the ugly.</title>
        <authorList>
            <person name="Howell A.A."/>
            <person name="Versoza C.J."/>
            <person name="Pfeifer S.P."/>
        </authorList>
    </citation>
    <scope>NUCLEOTIDE SEQUENCE [LARGE SCALE GENOMIC DNA]</scope>
    <source>
        <strain evidence="6 7">1610/1b</strain>
    </source>
</reference>
<dbReference type="PANTHER" id="PTHR30055:SF148">
    <property type="entry name" value="TETR-FAMILY TRANSCRIPTIONAL REGULATOR"/>
    <property type="match status" value="1"/>
</dbReference>
<dbReference type="PANTHER" id="PTHR30055">
    <property type="entry name" value="HTH-TYPE TRANSCRIPTIONAL REGULATOR RUTR"/>
    <property type="match status" value="1"/>
</dbReference>
<dbReference type="EMBL" id="CP136137">
    <property type="protein sequence ID" value="WYY09023.1"/>
    <property type="molecule type" value="Genomic_DNA"/>
</dbReference>
<dbReference type="PROSITE" id="PS50977">
    <property type="entry name" value="HTH_TETR_2"/>
    <property type="match status" value="1"/>
</dbReference>
<evidence type="ECO:0000259" key="5">
    <source>
        <dbReference type="PROSITE" id="PS50977"/>
    </source>
</evidence>
<dbReference type="InterPro" id="IPR050109">
    <property type="entry name" value="HTH-type_TetR-like_transc_reg"/>
</dbReference>
<dbReference type="InterPro" id="IPR011075">
    <property type="entry name" value="TetR_C"/>
</dbReference>
<evidence type="ECO:0000256" key="2">
    <source>
        <dbReference type="ARBA" id="ARBA00023125"/>
    </source>
</evidence>
<keyword evidence="2 4" id="KW-0238">DNA-binding</keyword>